<dbReference type="FunFam" id="3.40.30.10:FF:000020">
    <property type="entry name" value="Peroxiredoxin"/>
    <property type="match status" value="1"/>
</dbReference>
<evidence type="ECO:0000313" key="13">
    <source>
        <dbReference type="EMBL" id="KIM65605.1"/>
    </source>
</evidence>
<evidence type="ECO:0000256" key="5">
    <source>
        <dbReference type="ARBA" id="ARBA00023284"/>
    </source>
</evidence>
<name>A0A0C3DYK2_9AGAM</name>
<evidence type="ECO:0000256" key="8">
    <source>
        <dbReference type="ARBA" id="ARBA00076301"/>
    </source>
</evidence>
<dbReference type="HOGENOM" id="CLU_072440_1_1_1"/>
<dbReference type="STRING" id="1036808.A0A0C3DYK2"/>
<dbReference type="InterPro" id="IPR013766">
    <property type="entry name" value="Thioredoxin_domain"/>
</dbReference>
<feature type="domain" description="Thioredoxin" evidence="12">
    <location>
        <begin position="4"/>
        <end position="166"/>
    </location>
</feature>
<comment type="function">
    <text evidence="11">Thiol-specific peroxidase that catalyzes the reduction of hydrogen peroxide and organic hydroperoxides to water and alcohols, respectively. Plays a role in cell protection against oxidative stress by detoxifying peroxides.</text>
</comment>
<evidence type="ECO:0000256" key="9">
    <source>
        <dbReference type="ARBA" id="ARBA00079296"/>
    </source>
</evidence>
<dbReference type="PANTHER" id="PTHR10430">
    <property type="entry name" value="PEROXIREDOXIN"/>
    <property type="match status" value="1"/>
</dbReference>
<evidence type="ECO:0000256" key="4">
    <source>
        <dbReference type="ARBA" id="ARBA00023002"/>
    </source>
</evidence>
<dbReference type="CDD" id="cd03013">
    <property type="entry name" value="PRX5_like"/>
    <property type="match status" value="1"/>
</dbReference>
<dbReference type="AlphaFoldDB" id="A0A0C3DYK2"/>
<dbReference type="Pfam" id="PF08534">
    <property type="entry name" value="Redoxin"/>
    <property type="match status" value="1"/>
</dbReference>
<evidence type="ECO:0000256" key="10">
    <source>
        <dbReference type="PIRSR" id="PIRSR637944-1"/>
    </source>
</evidence>
<evidence type="ECO:0000256" key="2">
    <source>
        <dbReference type="ARBA" id="ARBA00022559"/>
    </source>
</evidence>
<dbReference type="GO" id="GO:0008379">
    <property type="term" value="F:thioredoxin peroxidase activity"/>
    <property type="evidence" value="ECO:0007669"/>
    <property type="project" value="InterPro"/>
</dbReference>
<dbReference type="InParanoid" id="A0A0C3DYK2"/>
<gene>
    <name evidence="13" type="ORF">SCLCIDRAFT_112192</name>
</gene>
<reference evidence="14" key="2">
    <citation type="submission" date="2015-01" db="EMBL/GenBank/DDBJ databases">
        <title>Evolutionary Origins and Diversification of the Mycorrhizal Mutualists.</title>
        <authorList>
            <consortium name="DOE Joint Genome Institute"/>
            <consortium name="Mycorrhizal Genomics Consortium"/>
            <person name="Kohler A."/>
            <person name="Kuo A."/>
            <person name="Nagy L.G."/>
            <person name="Floudas D."/>
            <person name="Copeland A."/>
            <person name="Barry K.W."/>
            <person name="Cichocki N."/>
            <person name="Veneault-Fourrey C."/>
            <person name="LaButti K."/>
            <person name="Lindquist E.A."/>
            <person name="Lipzen A."/>
            <person name="Lundell T."/>
            <person name="Morin E."/>
            <person name="Murat C."/>
            <person name="Riley R."/>
            <person name="Ohm R."/>
            <person name="Sun H."/>
            <person name="Tunlid A."/>
            <person name="Henrissat B."/>
            <person name="Grigoriev I.V."/>
            <person name="Hibbett D.S."/>
            <person name="Martin F."/>
        </authorList>
    </citation>
    <scope>NUCLEOTIDE SEQUENCE [LARGE SCALE GENOMIC DNA]</scope>
    <source>
        <strain evidence="14">Foug A</strain>
    </source>
</reference>
<evidence type="ECO:0000256" key="3">
    <source>
        <dbReference type="ARBA" id="ARBA00022862"/>
    </source>
</evidence>
<comment type="similarity">
    <text evidence="1 11">Belongs to the peroxiredoxin family. Prx5 subfamily.</text>
</comment>
<evidence type="ECO:0000256" key="7">
    <source>
        <dbReference type="ARBA" id="ARBA00074156"/>
    </source>
</evidence>
<comment type="subunit">
    <text evidence="6">Homodimer; disulfide-linked, upon oxidation.</text>
</comment>
<feature type="active site" description="Cysteine sulfenic acid (-SOH) intermediate" evidence="10">
    <location>
        <position position="55"/>
    </location>
</feature>
<evidence type="ECO:0000313" key="14">
    <source>
        <dbReference type="Proteomes" id="UP000053989"/>
    </source>
</evidence>
<keyword evidence="3 11" id="KW-0049">Antioxidant</keyword>
<dbReference type="EMBL" id="KN822021">
    <property type="protein sequence ID" value="KIM65605.1"/>
    <property type="molecule type" value="Genomic_DNA"/>
</dbReference>
<evidence type="ECO:0000256" key="6">
    <source>
        <dbReference type="ARBA" id="ARBA00063543"/>
    </source>
</evidence>
<evidence type="ECO:0000256" key="1">
    <source>
        <dbReference type="ARBA" id="ARBA00010505"/>
    </source>
</evidence>
<dbReference type="GO" id="GO:0045454">
    <property type="term" value="P:cell redox homeostasis"/>
    <property type="evidence" value="ECO:0007669"/>
    <property type="project" value="TreeGrafter"/>
</dbReference>
<dbReference type="PANTHER" id="PTHR10430:SF16">
    <property type="entry name" value="PEROXIREDOXIN-5, MITOCHONDRIAL"/>
    <property type="match status" value="1"/>
</dbReference>
<sequence length="166" mass="17734">MATIAVGNKIPDGKFEYIPYTPEQEDPVGVVLSTDQFAGKKVVLVSVPGAFTPTCHKEHLPQFLAKYDEFKAKGVDIIAVIAANDAFVMNGWARVEQLKDKILALSDTNAQFSSSIGLSVDLSHARLGLRTARYALVLDDLDVKYIGAEQSPGVTVSGADAVLAAL</sequence>
<dbReference type="OrthoDB" id="195498at2759"/>
<reference evidence="13 14" key="1">
    <citation type="submission" date="2014-04" db="EMBL/GenBank/DDBJ databases">
        <authorList>
            <consortium name="DOE Joint Genome Institute"/>
            <person name="Kuo A."/>
            <person name="Kohler A."/>
            <person name="Nagy L.G."/>
            <person name="Floudas D."/>
            <person name="Copeland A."/>
            <person name="Barry K.W."/>
            <person name="Cichocki N."/>
            <person name="Veneault-Fourrey C."/>
            <person name="LaButti K."/>
            <person name="Lindquist E.A."/>
            <person name="Lipzen A."/>
            <person name="Lundell T."/>
            <person name="Morin E."/>
            <person name="Murat C."/>
            <person name="Sun H."/>
            <person name="Tunlid A."/>
            <person name="Henrissat B."/>
            <person name="Grigoriev I.V."/>
            <person name="Hibbett D.S."/>
            <person name="Martin F."/>
            <person name="Nordberg H.P."/>
            <person name="Cantor M.N."/>
            <person name="Hua S.X."/>
        </authorList>
    </citation>
    <scope>NUCLEOTIDE SEQUENCE [LARGE SCALE GENOMIC DNA]</scope>
    <source>
        <strain evidence="13 14">Foug A</strain>
    </source>
</reference>
<keyword evidence="14" id="KW-1185">Reference proteome</keyword>
<organism evidence="13 14">
    <name type="scientific">Scleroderma citrinum Foug A</name>
    <dbReference type="NCBI Taxonomy" id="1036808"/>
    <lineage>
        <taxon>Eukaryota</taxon>
        <taxon>Fungi</taxon>
        <taxon>Dikarya</taxon>
        <taxon>Basidiomycota</taxon>
        <taxon>Agaricomycotina</taxon>
        <taxon>Agaricomycetes</taxon>
        <taxon>Agaricomycetidae</taxon>
        <taxon>Boletales</taxon>
        <taxon>Sclerodermatineae</taxon>
        <taxon>Sclerodermataceae</taxon>
        <taxon>Scleroderma</taxon>
    </lineage>
</organism>
<evidence type="ECO:0000256" key="11">
    <source>
        <dbReference type="RuleBase" id="RU366011"/>
    </source>
</evidence>
<keyword evidence="4 11" id="KW-0560">Oxidoreductase</keyword>
<dbReference type="GO" id="GO:0034599">
    <property type="term" value="P:cellular response to oxidative stress"/>
    <property type="evidence" value="ECO:0007669"/>
    <property type="project" value="InterPro"/>
</dbReference>
<dbReference type="SUPFAM" id="SSF52833">
    <property type="entry name" value="Thioredoxin-like"/>
    <property type="match status" value="1"/>
</dbReference>
<dbReference type="Proteomes" id="UP000053989">
    <property type="component" value="Unassembled WGS sequence"/>
</dbReference>
<keyword evidence="5 11" id="KW-0676">Redox-active center</keyword>
<dbReference type="InterPro" id="IPR036249">
    <property type="entry name" value="Thioredoxin-like_sf"/>
</dbReference>
<dbReference type="PROSITE" id="PS51352">
    <property type="entry name" value="THIOREDOXIN_2"/>
    <property type="match status" value="1"/>
</dbReference>
<dbReference type="Gene3D" id="3.40.30.10">
    <property type="entry name" value="Glutaredoxin"/>
    <property type="match status" value="1"/>
</dbReference>
<dbReference type="GO" id="GO:0005777">
    <property type="term" value="C:peroxisome"/>
    <property type="evidence" value="ECO:0007669"/>
    <property type="project" value="TreeGrafter"/>
</dbReference>
<accession>A0A0C3DYK2</accession>
<protein>
    <recommendedName>
        <fullName evidence="7">Putative peroxiredoxin</fullName>
    </recommendedName>
    <alternativeName>
        <fullName evidence="8">Thioredoxin reductase</fullName>
    </alternativeName>
    <alternativeName>
        <fullName evidence="9">Thioredoxin-dependent peroxiredoxin</fullName>
    </alternativeName>
</protein>
<dbReference type="GO" id="GO:0005739">
    <property type="term" value="C:mitochondrion"/>
    <property type="evidence" value="ECO:0007669"/>
    <property type="project" value="TreeGrafter"/>
</dbReference>
<dbReference type="InterPro" id="IPR037944">
    <property type="entry name" value="PRX5-like"/>
</dbReference>
<dbReference type="InterPro" id="IPR013740">
    <property type="entry name" value="Redoxin"/>
</dbReference>
<evidence type="ECO:0000259" key="12">
    <source>
        <dbReference type="PROSITE" id="PS51352"/>
    </source>
</evidence>
<keyword evidence="2 11" id="KW-0575">Peroxidase</keyword>
<proteinExistence type="inferred from homology"/>
<dbReference type="GO" id="GO:0042744">
    <property type="term" value="P:hydrogen peroxide catabolic process"/>
    <property type="evidence" value="ECO:0007669"/>
    <property type="project" value="TreeGrafter"/>
</dbReference>